<dbReference type="GO" id="GO:0140682">
    <property type="term" value="F:FAD-dependent H3K4me/H3K4me3 demethylase activity"/>
    <property type="evidence" value="ECO:0007669"/>
    <property type="project" value="UniProtKB-ARBA"/>
</dbReference>
<dbReference type="PANTHER" id="PTHR10742:SF410">
    <property type="entry name" value="LYSINE-SPECIFIC HISTONE DEMETHYLASE 2"/>
    <property type="match status" value="1"/>
</dbReference>
<dbReference type="InterPro" id="IPR036188">
    <property type="entry name" value="FAD/NAD-bd_sf"/>
</dbReference>
<evidence type="ECO:0000259" key="9">
    <source>
        <dbReference type="PROSITE" id="PS50934"/>
    </source>
</evidence>
<protein>
    <submittedName>
        <fullName evidence="11">SWIRM domain-containing protein</fullName>
    </submittedName>
</protein>
<accession>A0A1I7S5X1</accession>
<dbReference type="PANTHER" id="PTHR10742">
    <property type="entry name" value="FLAVIN MONOAMINE OXIDASE"/>
    <property type="match status" value="1"/>
</dbReference>
<dbReference type="PROSITE" id="PS50934">
    <property type="entry name" value="SWIRM"/>
    <property type="match status" value="1"/>
</dbReference>
<dbReference type="eggNOG" id="KOG0029">
    <property type="taxonomic scope" value="Eukaryota"/>
</dbReference>
<feature type="region of interest" description="Disordered" evidence="8">
    <location>
        <begin position="638"/>
        <end position="682"/>
    </location>
</feature>
<keyword evidence="6" id="KW-0560">Oxidoreductase</keyword>
<feature type="coiled-coil region" evidence="7">
    <location>
        <begin position="449"/>
        <end position="476"/>
    </location>
</feature>
<dbReference type="WBParaSite" id="BXY_0840700.1">
    <property type="protein sequence ID" value="BXY_0840700.1"/>
    <property type="gene ID" value="BXY_0840700"/>
</dbReference>
<evidence type="ECO:0000256" key="7">
    <source>
        <dbReference type="SAM" id="Coils"/>
    </source>
</evidence>
<feature type="compositionally biased region" description="Low complexity" evidence="8">
    <location>
        <begin position="638"/>
        <end position="653"/>
    </location>
</feature>
<proteinExistence type="inferred from homology"/>
<evidence type="ECO:0000256" key="6">
    <source>
        <dbReference type="ARBA" id="ARBA00023002"/>
    </source>
</evidence>
<dbReference type="InterPro" id="IPR050281">
    <property type="entry name" value="Flavin_monoamine_oxidase"/>
</dbReference>
<organism evidence="10 11">
    <name type="scientific">Bursaphelenchus xylophilus</name>
    <name type="common">Pinewood nematode worm</name>
    <name type="synonym">Aphelenchoides xylophilus</name>
    <dbReference type="NCBI Taxonomy" id="6326"/>
    <lineage>
        <taxon>Eukaryota</taxon>
        <taxon>Metazoa</taxon>
        <taxon>Ecdysozoa</taxon>
        <taxon>Nematoda</taxon>
        <taxon>Chromadorea</taxon>
        <taxon>Rhabditida</taxon>
        <taxon>Tylenchina</taxon>
        <taxon>Tylenchomorpha</taxon>
        <taxon>Aphelenchoidea</taxon>
        <taxon>Aphelenchoididae</taxon>
        <taxon>Bursaphelenchus</taxon>
    </lineage>
</organism>
<feature type="compositionally biased region" description="Basic and acidic residues" evidence="8">
    <location>
        <begin position="325"/>
        <end position="339"/>
    </location>
</feature>
<dbReference type="AlphaFoldDB" id="A0A1I7S5X1"/>
<evidence type="ECO:0000313" key="10">
    <source>
        <dbReference type="Proteomes" id="UP000095284"/>
    </source>
</evidence>
<feature type="compositionally biased region" description="Polar residues" evidence="8">
    <location>
        <begin position="22"/>
        <end position="35"/>
    </location>
</feature>
<comment type="similarity">
    <text evidence="3">Belongs to the flavin monoamine oxidase family.</text>
</comment>
<feature type="compositionally biased region" description="Basic and acidic residues" evidence="8">
    <location>
        <begin position="654"/>
        <end position="668"/>
    </location>
</feature>
<keyword evidence="4" id="KW-0285">Flavoprotein</keyword>
<keyword evidence="5" id="KW-0274">FAD</keyword>
<dbReference type="Pfam" id="PF01593">
    <property type="entry name" value="Amino_oxidase"/>
    <property type="match status" value="2"/>
</dbReference>
<dbReference type="Gene3D" id="3.50.50.60">
    <property type="entry name" value="FAD/NAD(P)-binding domain"/>
    <property type="match status" value="2"/>
</dbReference>
<dbReference type="SUPFAM" id="SSF46689">
    <property type="entry name" value="Homeodomain-like"/>
    <property type="match status" value="1"/>
</dbReference>
<comment type="subcellular location">
    <subcellularLocation>
        <location evidence="2">Nucleus</location>
    </subcellularLocation>
</comment>
<sequence>MASEMPFSLNFLWASVSDMSDIESTSDPSLESNGRFSAVVTPESSDTPPPDLSRLRPTRVLARREYAEDGDEQPFDLVDGDLCRWEEDDIKLRYAAENARLPYDCMSDVEVELFPEQCVDNATKNVYVFLRNFILNQWDLNPRIELSLASVYEEIPVAYKSLYSVVPKIHAFLQRYGYINHGSFLREGDISKIPQQKSKHRVVVVGAGIAGLVCARQLQFFGFNVVVVEARGRIGGRAFTHEVGKGLELGADIIEGSTGNPILTVMGQEGLTRIPVQSGCLIYDQEGDLLPEAYLKPVQQLFRTVCESVYSLTKLPVEQLSRKLSNESLESKNGSEKSENGTGNGTHEVKETPNDKLLKLKSFSVQEVVEMMLEIQEMDACDKRFECSKSLKYLSDFLEQITKEMIMISKFIDDAGKKLVELDDENIEPDHEDLDKIEDKEKLDKVLEIRCLSNDLEMAKERLEDLIAQYTDVESVSKNLKASAPASNFMGKNDRDLFEFYLANLEKRLGAPLEKISAFEWAGGIGKNLKGECYMVDEGMVRIATALSYNLNIQKLCSVYEIEEIENQLGSEMEIRYQKTVKSSHHEDVAQQSDDSDIEIINEEEENFEEEDSTLRADICVCAVPIGILKEKLIEISNGSTPKSSKNTNSKSPSVDKSDKSNEKRDETPGSDASSKLETKPDRIKFIPELPDEFKEAIERVGFGTVNKVILQFSTRFWPENMFMGRLGDPGKSRGEMVLFLSKPRSTSLYAYLSGESAYLMNYFDGELLAQRCMTILNTMFGTEVPPKPIKAIITEWQNDAFSQGSIPYIKPGNSASDYDLLARPTSLLPNTSNKLYFTGDWTTSRYPGTLHGAYLAGLNCARQIADAYLGPVNDRKVMDELIKEGKRLLNIHEEKLRSRRDNGSPVPSD</sequence>
<dbReference type="SUPFAM" id="SSF54373">
    <property type="entry name" value="FAD-linked reductases, C-terminal domain"/>
    <property type="match status" value="1"/>
</dbReference>
<keyword evidence="7" id="KW-0175">Coiled coil</keyword>
<feature type="domain" description="SWIRM" evidence="9">
    <location>
        <begin position="92"/>
        <end position="190"/>
    </location>
</feature>
<dbReference type="InterPro" id="IPR002937">
    <property type="entry name" value="Amino_oxidase"/>
</dbReference>
<name>A0A1I7S5X1_BURXY</name>
<evidence type="ECO:0000256" key="2">
    <source>
        <dbReference type="ARBA" id="ARBA00004123"/>
    </source>
</evidence>
<evidence type="ECO:0000256" key="3">
    <source>
        <dbReference type="ARBA" id="ARBA00005995"/>
    </source>
</evidence>
<dbReference type="InterPro" id="IPR009057">
    <property type="entry name" value="Homeodomain-like_sf"/>
</dbReference>
<comment type="cofactor">
    <cofactor evidence="1">
        <name>FAD</name>
        <dbReference type="ChEBI" id="CHEBI:57692"/>
    </cofactor>
</comment>
<reference evidence="11" key="1">
    <citation type="submission" date="2016-11" db="UniProtKB">
        <authorList>
            <consortium name="WormBaseParasite"/>
        </authorList>
    </citation>
    <scope>IDENTIFICATION</scope>
</reference>
<dbReference type="SUPFAM" id="SSF51905">
    <property type="entry name" value="FAD/NAD(P)-binding domain"/>
    <property type="match status" value="2"/>
</dbReference>
<evidence type="ECO:0000256" key="5">
    <source>
        <dbReference type="ARBA" id="ARBA00022827"/>
    </source>
</evidence>
<dbReference type="InterPro" id="IPR007526">
    <property type="entry name" value="SWIRM"/>
</dbReference>
<dbReference type="Pfam" id="PF04433">
    <property type="entry name" value="SWIRM"/>
    <property type="match status" value="1"/>
</dbReference>
<evidence type="ECO:0000256" key="1">
    <source>
        <dbReference type="ARBA" id="ARBA00001974"/>
    </source>
</evidence>
<dbReference type="InterPro" id="IPR036388">
    <property type="entry name" value="WH-like_DNA-bd_sf"/>
</dbReference>
<dbReference type="Gene3D" id="1.10.10.10">
    <property type="entry name" value="Winged helix-like DNA-binding domain superfamily/Winged helix DNA-binding domain"/>
    <property type="match status" value="1"/>
</dbReference>
<feature type="region of interest" description="Disordered" evidence="8">
    <location>
        <begin position="325"/>
        <end position="351"/>
    </location>
</feature>
<dbReference type="GO" id="GO:0005634">
    <property type="term" value="C:nucleus"/>
    <property type="evidence" value="ECO:0007669"/>
    <property type="project" value="UniProtKB-SubCell"/>
</dbReference>
<evidence type="ECO:0000256" key="8">
    <source>
        <dbReference type="SAM" id="MobiDB-lite"/>
    </source>
</evidence>
<evidence type="ECO:0000313" key="11">
    <source>
        <dbReference type="WBParaSite" id="BXY_0840700.1"/>
    </source>
</evidence>
<dbReference type="Gene3D" id="3.90.660.10">
    <property type="match status" value="1"/>
</dbReference>
<dbReference type="Proteomes" id="UP000095284">
    <property type="component" value="Unplaced"/>
</dbReference>
<feature type="region of interest" description="Disordered" evidence="8">
    <location>
        <begin position="21"/>
        <end position="55"/>
    </location>
</feature>
<evidence type="ECO:0000256" key="4">
    <source>
        <dbReference type="ARBA" id="ARBA00022630"/>
    </source>
</evidence>